<name>A0A8J7BX30_9CYAN</name>
<dbReference type="EMBL" id="JACXAE010000048">
    <property type="protein sequence ID" value="MBD2772922.1"/>
    <property type="molecule type" value="Genomic_DNA"/>
</dbReference>
<reference evidence="3" key="1">
    <citation type="submission" date="2020-09" db="EMBL/GenBank/DDBJ databases">
        <title>Iningainema tapete sp. nov. (Scytonemataceae, Cyanobacteria) from greenhouses in central Florida (USA) produces two types of nodularin with biosynthetic potential for microcystin-LR and anabaenopeptins.</title>
        <authorList>
            <person name="Berthold D.E."/>
            <person name="Lefler F.W."/>
            <person name="Huang I.-S."/>
            <person name="Abdulla H."/>
            <person name="Zimba P.V."/>
            <person name="Laughinghouse H.D. IV."/>
        </authorList>
    </citation>
    <scope>NUCLEOTIDE SEQUENCE</scope>
    <source>
        <strain evidence="3">BLCCT55</strain>
    </source>
</reference>
<dbReference type="Pfam" id="PF02452">
    <property type="entry name" value="PemK_toxin"/>
    <property type="match status" value="1"/>
</dbReference>
<dbReference type="SUPFAM" id="SSF50118">
    <property type="entry name" value="Cell growth inhibitor/plasmid maintenance toxic component"/>
    <property type="match status" value="1"/>
</dbReference>
<dbReference type="RefSeq" id="WP_190828084.1">
    <property type="nucleotide sequence ID" value="NZ_CAWPPI010000048.1"/>
</dbReference>
<evidence type="ECO:0000313" key="4">
    <source>
        <dbReference type="Proteomes" id="UP000629098"/>
    </source>
</evidence>
<organism evidence="3 4">
    <name type="scientific">Iningainema tapete BLCC-T55</name>
    <dbReference type="NCBI Taxonomy" id="2748662"/>
    <lineage>
        <taxon>Bacteria</taxon>
        <taxon>Bacillati</taxon>
        <taxon>Cyanobacteriota</taxon>
        <taxon>Cyanophyceae</taxon>
        <taxon>Nostocales</taxon>
        <taxon>Scytonemataceae</taxon>
        <taxon>Iningainema tapete</taxon>
    </lineage>
</organism>
<dbReference type="GO" id="GO:0003677">
    <property type="term" value="F:DNA binding"/>
    <property type="evidence" value="ECO:0007669"/>
    <property type="project" value="InterPro"/>
</dbReference>
<gene>
    <name evidence="3" type="ORF">ICL16_12770</name>
</gene>
<protein>
    <submittedName>
        <fullName evidence="3">Type II toxin-antitoxin system PemK/MazF family toxin</fullName>
    </submittedName>
</protein>
<evidence type="ECO:0000256" key="2">
    <source>
        <dbReference type="ARBA" id="ARBA00022649"/>
    </source>
</evidence>
<comment type="caution">
    <text evidence="3">The sequence shown here is derived from an EMBL/GenBank/DDBJ whole genome shotgun (WGS) entry which is preliminary data.</text>
</comment>
<keyword evidence="4" id="KW-1185">Reference proteome</keyword>
<dbReference type="Gene3D" id="2.30.30.110">
    <property type="match status" value="1"/>
</dbReference>
<sequence>MKGKVVLVSFPFDDLSATKVRPTVCLTNPIGLNLHIILALITSRISTDLIETDIILDHNHPDFANSGLHKPSTIRLDHLITLRKSMVQRELGTLSLETQEQIAEKLCNLFTQ</sequence>
<dbReference type="AlphaFoldDB" id="A0A8J7BX30"/>
<keyword evidence="2" id="KW-1277">Toxin-antitoxin system</keyword>
<dbReference type="Proteomes" id="UP000629098">
    <property type="component" value="Unassembled WGS sequence"/>
</dbReference>
<evidence type="ECO:0000313" key="3">
    <source>
        <dbReference type="EMBL" id="MBD2772922.1"/>
    </source>
</evidence>
<comment type="similarity">
    <text evidence="1">Belongs to the PemK/MazF family.</text>
</comment>
<evidence type="ECO:0000256" key="1">
    <source>
        <dbReference type="ARBA" id="ARBA00007521"/>
    </source>
</evidence>
<proteinExistence type="inferred from homology"/>
<dbReference type="InterPro" id="IPR003477">
    <property type="entry name" value="PemK-like"/>
</dbReference>
<accession>A0A8J7BX30</accession>
<dbReference type="InterPro" id="IPR011067">
    <property type="entry name" value="Plasmid_toxin/cell-grow_inhib"/>
</dbReference>